<keyword evidence="4 7" id="KW-1133">Transmembrane helix</keyword>
<feature type="transmembrane region" description="Helical" evidence="7">
    <location>
        <begin position="46"/>
        <end position="67"/>
    </location>
</feature>
<feature type="transmembrane region" description="Helical" evidence="7">
    <location>
        <begin position="258"/>
        <end position="280"/>
    </location>
</feature>
<dbReference type="InterPro" id="IPR020846">
    <property type="entry name" value="MFS_dom"/>
</dbReference>
<dbReference type="OrthoDB" id="3357846at2759"/>
<dbReference type="RefSeq" id="XP_040741457.1">
    <property type="nucleotide sequence ID" value="XM_040884337.1"/>
</dbReference>
<dbReference type="Gene3D" id="1.20.1720.10">
    <property type="entry name" value="Multidrug resistance protein D"/>
    <property type="match status" value="1"/>
</dbReference>
<name>A0A1Y1W213_9FUNG</name>
<dbReference type="InterPro" id="IPR036259">
    <property type="entry name" value="MFS_trans_sf"/>
</dbReference>
<feature type="region of interest" description="Disordered" evidence="6">
    <location>
        <begin position="1"/>
        <end position="35"/>
    </location>
</feature>
<evidence type="ECO:0000313" key="10">
    <source>
        <dbReference type="Proteomes" id="UP000193922"/>
    </source>
</evidence>
<comment type="subcellular location">
    <subcellularLocation>
        <location evidence="1">Membrane</location>
        <topology evidence="1">Multi-pass membrane protein</topology>
    </subcellularLocation>
</comment>
<evidence type="ECO:0000259" key="8">
    <source>
        <dbReference type="PROSITE" id="PS50850"/>
    </source>
</evidence>
<dbReference type="Proteomes" id="UP000193922">
    <property type="component" value="Unassembled WGS sequence"/>
</dbReference>
<dbReference type="AlphaFoldDB" id="A0A1Y1W213"/>
<protein>
    <submittedName>
        <fullName evidence="9">MFS general substrate transporter</fullName>
    </submittedName>
</protein>
<evidence type="ECO:0000256" key="5">
    <source>
        <dbReference type="ARBA" id="ARBA00023136"/>
    </source>
</evidence>
<dbReference type="STRING" id="61395.A0A1Y1W213"/>
<evidence type="ECO:0000256" key="7">
    <source>
        <dbReference type="SAM" id="Phobius"/>
    </source>
</evidence>
<dbReference type="GO" id="GO:0005886">
    <property type="term" value="C:plasma membrane"/>
    <property type="evidence" value="ECO:0007669"/>
    <property type="project" value="TreeGrafter"/>
</dbReference>
<feature type="domain" description="Major facilitator superfamily (MFS) profile" evidence="8">
    <location>
        <begin position="48"/>
        <end position="452"/>
    </location>
</feature>
<keyword evidence="10" id="KW-1185">Reference proteome</keyword>
<keyword evidence="5 7" id="KW-0472">Membrane</keyword>
<evidence type="ECO:0000256" key="1">
    <source>
        <dbReference type="ARBA" id="ARBA00004141"/>
    </source>
</evidence>
<feature type="transmembrane region" description="Helical" evidence="7">
    <location>
        <begin position="175"/>
        <end position="196"/>
    </location>
</feature>
<proteinExistence type="predicted"/>
<feature type="compositionally biased region" description="Basic and acidic residues" evidence="6">
    <location>
        <begin position="15"/>
        <end position="30"/>
    </location>
</feature>
<feature type="non-terminal residue" evidence="9">
    <location>
        <position position="1"/>
    </location>
</feature>
<dbReference type="Pfam" id="PF07690">
    <property type="entry name" value="MFS_1"/>
    <property type="match status" value="1"/>
</dbReference>
<dbReference type="PROSITE" id="PS50850">
    <property type="entry name" value="MFS"/>
    <property type="match status" value="1"/>
</dbReference>
<evidence type="ECO:0000256" key="6">
    <source>
        <dbReference type="SAM" id="MobiDB-lite"/>
    </source>
</evidence>
<feature type="transmembrane region" description="Helical" evidence="7">
    <location>
        <begin position="202"/>
        <end position="221"/>
    </location>
</feature>
<keyword evidence="2" id="KW-0813">Transport</keyword>
<dbReference type="CDD" id="cd17323">
    <property type="entry name" value="MFS_Tpo1_MDR_like"/>
    <property type="match status" value="1"/>
</dbReference>
<evidence type="ECO:0000256" key="3">
    <source>
        <dbReference type="ARBA" id="ARBA00022692"/>
    </source>
</evidence>
<dbReference type="GO" id="GO:0022857">
    <property type="term" value="F:transmembrane transporter activity"/>
    <property type="evidence" value="ECO:0007669"/>
    <property type="project" value="InterPro"/>
</dbReference>
<dbReference type="InterPro" id="IPR011701">
    <property type="entry name" value="MFS"/>
</dbReference>
<evidence type="ECO:0000313" key="9">
    <source>
        <dbReference type="EMBL" id="ORX67570.1"/>
    </source>
</evidence>
<keyword evidence="3 7" id="KW-0812">Transmembrane</keyword>
<dbReference type="GeneID" id="63800985"/>
<feature type="transmembrane region" description="Helical" evidence="7">
    <location>
        <begin position="79"/>
        <end position="102"/>
    </location>
</feature>
<reference evidence="9 10" key="1">
    <citation type="submission" date="2016-07" db="EMBL/GenBank/DDBJ databases">
        <title>Pervasive Adenine N6-methylation of Active Genes in Fungi.</title>
        <authorList>
            <consortium name="DOE Joint Genome Institute"/>
            <person name="Mondo S.J."/>
            <person name="Dannebaum R.O."/>
            <person name="Kuo R.C."/>
            <person name="Labutti K."/>
            <person name="Haridas S."/>
            <person name="Kuo A."/>
            <person name="Salamov A."/>
            <person name="Ahrendt S.R."/>
            <person name="Lipzen A."/>
            <person name="Sullivan W."/>
            <person name="Andreopoulos W.B."/>
            <person name="Clum A."/>
            <person name="Lindquist E."/>
            <person name="Daum C."/>
            <person name="Ramamoorthy G.K."/>
            <person name="Gryganskyi A."/>
            <person name="Culley D."/>
            <person name="Magnuson J.K."/>
            <person name="James T.Y."/>
            <person name="O'Malley M.A."/>
            <person name="Stajich J.E."/>
            <person name="Spatafora J.W."/>
            <person name="Visel A."/>
            <person name="Grigoriev I.V."/>
        </authorList>
    </citation>
    <scope>NUCLEOTIDE SEQUENCE [LARGE SCALE GENOMIC DNA]</scope>
    <source>
        <strain evidence="9 10">ATCC 12442</strain>
    </source>
</reference>
<dbReference type="SUPFAM" id="SSF103473">
    <property type="entry name" value="MFS general substrate transporter"/>
    <property type="match status" value="1"/>
</dbReference>
<evidence type="ECO:0000256" key="2">
    <source>
        <dbReference type="ARBA" id="ARBA00022448"/>
    </source>
</evidence>
<feature type="transmembrane region" description="Helical" evidence="7">
    <location>
        <begin position="377"/>
        <end position="402"/>
    </location>
</feature>
<feature type="transmembrane region" description="Helical" evidence="7">
    <location>
        <begin position="422"/>
        <end position="442"/>
    </location>
</feature>
<feature type="transmembrane region" description="Helical" evidence="7">
    <location>
        <begin position="351"/>
        <end position="370"/>
    </location>
</feature>
<dbReference type="FunFam" id="1.20.1250.20:FF:000172">
    <property type="entry name" value="MFS multidrug resistance transporter"/>
    <property type="match status" value="1"/>
</dbReference>
<organism evidence="9 10">
    <name type="scientific">Linderina pennispora</name>
    <dbReference type="NCBI Taxonomy" id="61395"/>
    <lineage>
        <taxon>Eukaryota</taxon>
        <taxon>Fungi</taxon>
        <taxon>Fungi incertae sedis</taxon>
        <taxon>Zoopagomycota</taxon>
        <taxon>Kickxellomycotina</taxon>
        <taxon>Kickxellomycetes</taxon>
        <taxon>Kickxellales</taxon>
        <taxon>Kickxellaceae</taxon>
        <taxon>Linderina</taxon>
    </lineage>
</organism>
<accession>A0A1Y1W213</accession>
<dbReference type="PANTHER" id="PTHR23502">
    <property type="entry name" value="MAJOR FACILITATOR SUPERFAMILY"/>
    <property type="match status" value="1"/>
</dbReference>
<dbReference type="EMBL" id="MCFD01000012">
    <property type="protein sequence ID" value="ORX67570.1"/>
    <property type="molecule type" value="Genomic_DNA"/>
</dbReference>
<feature type="non-terminal residue" evidence="9">
    <location>
        <position position="452"/>
    </location>
</feature>
<evidence type="ECO:0000256" key="4">
    <source>
        <dbReference type="ARBA" id="ARBA00022989"/>
    </source>
</evidence>
<dbReference type="PANTHER" id="PTHR23502:SF51">
    <property type="entry name" value="QUINIDINE RESISTANCE PROTEIN 1-RELATED"/>
    <property type="match status" value="1"/>
</dbReference>
<comment type="caution">
    <text evidence="9">The sequence shown here is derived from an EMBL/GenBank/DDBJ whole genome shotgun (WGS) entry which is preliminary data.</text>
</comment>
<gene>
    <name evidence="9" type="ORF">DL89DRAFT_217835</name>
</gene>
<feature type="compositionally biased region" description="Polar residues" evidence="6">
    <location>
        <begin position="1"/>
        <end position="14"/>
    </location>
</feature>
<sequence>TALISMSTNTVDSTAKQDGKSPSDHPLPKEDNEDLPYTHFSARQRAFIVFIAASTALVSPLSSNMYYPSIQEVRDDLHTTLSGVTWSITSFAICMAIAPLFWSNLADQIGRKPVYATSMLIYTAGSIGCALSKSLTGMIISRVIQAAGSSAVQGSGAGTISDIYPREQRGTALGIYYLGPLVGPCIGPLIGGYIGQDIGWRWVFWILAIWGGVMCLLAIFVQPETHRRIVLKKHRIQPTNIPPPLNLKNNNPLIDLALIRYPSVAITMYFFAMVFGAYMVNSTGLTLALQNIYNLSQGSSGVCYLPVGAGNIIGSTTGGRTTDLLLRRYRKKHDIEAAQGSKVPPEARIQLVWLGGIICLVGMVMSGWIIDRSWPLAALLVMQFFIGIGLAFAFQSIAGYLIDLFPLKSARITGVQNFYRGIWGAIIVQLFPTMIESIGWGWSYTTMVLISV</sequence>
<feature type="transmembrane region" description="Helical" evidence="7">
    <location>
        <begin position="114"/>
        <end position="132"/>
    </location>
</feature>